<dbReference type="Proteomes" id="UP000005064">
    <property type="component" value="Unassembled WGS sequence"/>
</dbReference>
<keyword evidence="4 7" id="KW-0812">Transmembrane</keyword>
<evidence type="ECO:0000313" key="9">
    <source>
        <dbReference type="Proteomes" id="UP000005064"/>
    </source>
</evidence>
<evidence type="ECO:0000256" key="5">
    <source>
        <dbReference type="ARBA" id="ARBA00022989"/>
    </source>
</evidence>
<evidence type="ECO:0000256" key="2">
    <source>
        <dbReference type="ARBA" id="ARBA00022448"/>
    </source>
</evidence>
<comment type="caution">
    <text evidence="8">The sequence shown here is derived from an EMBL/GenBank/DDBJ whole genome shotgun (WGS) entry which is preliminary data.</text>
</comment>
<evidence type="ECO:0000256" key="1">
    <source>
        <dbReference type="ARBA" id="ARBA00004651"/>
    </source>
</evidence>
<organism evidence="8 9">
    <name type="scientific">Rhodococcus pyridinivorans AK37</name>
    <dbReference type="NCBI Taxonomy" id="1114960"/>
    <lineage>
        <taxon>Bacteria</taxon>
        <taxon>Bacillati</taxon>
        <taxon>Actinomycetota</taxon>
        <taxon>Actinomycetes</taxon>
        <taxon>Mycobacteriales</taxon>
        <taxon>Nocardiaceae</taxon>
        <taxon>Rhodococcus</taxon>
    </lineage>
</organism>
<dbReference type="GO" id="GO:0022857">
    <property type="term" value="F:transmembrane transporter activity"/>
    <property type="evidence" value="ECO:0007669"/>
    <property type="project" value="InterPro"/>
</dbReference>
<keyword evidence="5 7" id="KW-1133">Transmembrane helix</keyword>
<dbReference type="AlphaFoldDB" id="H0JXI3"/>
<dbReference type="PANTHER" id="PTHR23517">
    <property type="entry name" value="RESISTANCE PROTEIN MDTM, PUTATIVE-RELATED-RELATED"/>
    <property type="match status" value="1"/>
</dbReference>
<dbReference type="PANTHER" id="PTHR23517:SF2">
    <property type="entry name" value="MULTIDRUG RESISTANCE PROTEIN MDTH"/>
    <property type="match status" value="1"/>
</dbReference>
<keyword evidence="3" id="KW-1003">Cell membrane</keyword>
<evidence type="ECO:0000313" key="8">
    <source>
        <dbReference type="EMBL" id="EHK80878.1"/>
    </source>
</evidence>
<keyword evidence="2" id="KW-0813">Transport</keyword>
<reference evidence="8 9" key="1">
    <citation type="submission" date="2011-12" db="EMBL/GenBank/DDBJ databases">
        <authorList>
            <person name="Kriszt B."/>
            <person name="Tancsics A."/>
            <person name="Cserhati M."/>
            <person name="Toth A."/>
            <person name="Nagy I."/>
            <person name="Horvath B."/>
            <person name="Tamura T."/>
            <person name="Kukolya J."/>
            <person name="Szoboszlay S."/>
        </authorList>
    </citation>
    <scope>NUCLEOTIDE SEQUENCE [LARGE SCALE GENOMIC DNA]</scope>
    <source>
        <strain evidence="8 9">AK37</strain>
    </source>
</reference>
<comment type="subcellular location">
    <subcellularLocation>
        <location evidence="1">Cell membrane</location>
        <topology evidence="1">Multi-pass membrane protein</topology>
    </subcellularLocation>
</comment>
<dbReference type="SUPFAM" id="SSF103473">
    <property type="entry name" value="MFS general substrate transporter"/>
    <property type="match status" value="1"/>
</dbReference>
<dbReference type="Pfam" id="PF07690">
    <property type="entry name" value="MFS_1"/>
    <property type="match status" value="1"/>
</dbReference>
<keyword evidence="6 7" id="KW-0472">Membrane</keyword>
<feature type="transmembrane region" description="Helical" evidence="7">
    <location>
        <begin position="25"/>
        <end position="43"/>
    </location>
</feature>
<dbReference type="Gene3D" id="1.20.1250.20">
    <property type="entry name" value="MFS general substrate transporter like domains"/>
    <property type="match status" value="1"/>
</dbReference>
<evidence type="ECO:0000256" key="7">
    <source>
        <dbReference type="SAM" id="Phobius"/>
    </source>
</evidence>
<dbReference type="EMBL" id="AHBW01000061">
    <property type="protein sequence ID" value="EHK80878.1"/>
    <property type="molecule type" value="Genomic_DNA"/>
</dbReference>
<dbReference type="InterPro" id="IPR050171">
    <property type="entry name" value="MFS_Transporters"/>
</dbReference>
<dbReference type="GO" id="GO:0005886">
    <property type="term" value="C:plasma membrane"/>
    <property type="evidence" value="ECO:0007669"/>
    <property type="project" value="UniProtKB-SubCell"/>
</dbReference>
<accession>H0JXI3</accession>
<evidence type="ECO:0000256" key="3">
    <source>
        <dbReference type="ARBA" id="ARBA00022475"/>
    </source>
</evidence>
<evidence type="ECO:0000256" key="6">
    <source>
        <dbReference type="ARBA" id="ARBA00023136"/>
    </source>
</evidence>
<name>H0JXI3_9NOCA</name>
<dbReference type="InterPro" id="IPR011701">
    <property type="entry name" value="MFS"/>
</dbReference>
<protein>
    <submittedName>
        <fullName evidence="8">Major facilitator transporter</fullName>
    </submittedName>
</protein>
<dbReference type="InterPro" id="IPR036259">
    <property type="entry name" value="MFS_trans_sf"/>
</dbReference>
<proteinExistence type="predicted"/>
<evidence type="ECO:0000256" key="4">
    <source>
        <dbReference type="ARBA" id="ARBA00022692"/>
    </source>
</evidence>
<feature type="transmembrane region" description="Helical" evidence="7">
    <location>
        <begin position="50"/>
        <end position="69"/>
    </location>
</feature>
<sequence length="121" mass="12481">MYLPVAALFLIQVRGFSVADAGLALGIGAGVGLLFPVLAGTLVDRVGPRRVIGTGQLLRAIAMLVYLLVPGWPGAIAGSAICAAGMQLHYGSLYAFLTALRPSDGSHDAQFARVEMVRSAG</sequence>
<gene>
    <name evidence="8" type="ORF">AK37_22311</name>
</gene>